<dbReference type="Proteomes" id="UP000319700">
    <property type="component" value="Unassembled WGS sequence"/>
</dbReference>
<accession>A0A502F7J9</accession>
<organism evidence="1 2">
    <name type="scientific">Flavobacterium pectinovorum</name>
    <dbReference type="NCBI Taxonomy" id="29533"/>
    <lineage>
        <taxon>Bacteria</taxon>
        <taxon>Pseudomonadati</taxon>
        <taxon>Bacteroidota</taxon>
        <taxon>Flavobacteriia</taxon>
        <taxon>Flavobacteriales</taxon>
        <taxon>Flavobacteriaceae</taxon>
        <taxon>Flavobacterium</taxon>
    </lineage>
</organism>
<proteinExistence type="predicted"/>
<name>A0A502F7J9_9FLAO</name>
<evidence type="ECO:0000313" key="1">
    <source>
        <dbReference type="EMBL" id="TPG45339.1"/>
    </source>
</evidence>
<gene>
    <name evidence="1" type="ORF">EAH81_01690</name>
</gene>
<keyword evidence="2" id="KW-1185">Reference proteome</keyword>
<evidence type="ECO:0000313" key="2">
    <source>
        <dbReference type="Proteomes" id="UP000319700"/>
    </source>
</evidence>
<reference evidence="1 2" key="1">
    <citation type="journal article" date="2019" name="Environ. Microbiol.">
        <title>Species interactions and distinct microbial communities in high Arctic permafrost affected cryosols are associated with the CH4 and CO2 gas fluxes.</title>
        <authorList>
            <person name="Altshuler I."/>
            <person name="Hamel J."/>
            <person name="Turney S."/>
            <person name="Magnuson E."/>
            <person name="Levesque R."/>
            <person name="Greer C."/>
            <person name="Whyte L.G."/>
        </authorList>
    </citation>
    <scope>NUCLEOTIDE SEQUENCE [LARGE SCALE GENOMIC DNA]</scope>
    <source>
        <strain evidence="1 2">42</strain>
    </source>
</reference>
<feature type="unsure residue" description="I or L" evidence="1">
    <location>
        <position position="54"/>
    </location>
</feature>
<dbReference type="EMBL" id="RCZH01000001">
    <property type="protein sequence ID" value="TPG45339.1"/>
    <property type="molecule type" value="Genomic_DNA"/>
</dbReference>
<sequence>MRKIIFLLLISFITINSIKSQNIYYDAKYLNNRLVNKTFKPSKITSKTEDSLILLEASIDKQINDHKNQTNILTNEDYKKIQNQRKEIKNALLIIDQKKIDTLFTILKRYFPEINENTAPNSISEILSKNPFFNGFEIESRKEGGGKLFTDNNLSSVTNIGGLDVTKYANAISDLMIERAKQELTIAFFNRFRKFADKNPEFKILFPKTTDNLANLLTYTYPQMLPALRNSFFEDIKQITYHLDDVLQLPKYQKLFENFPEVRVAIRSINLIHTLESNEATAADIIKDFSQFEEFETINDTASNYSKAFKNLGASVKLGAIFSESLREPDTTKNKIWITMKQAQEMLKDKVFFKIYMGLIYQQCEKEKIIFYLGKSNLDFAKNVLAVQKDDLLIFKSKVTEMITLGAKVNETLANLKAKDLKKEKLSNDDIYNYVNVSIDMIEYSQNIAKIFNTELLSDNYLLIAKKSNALYKDIYSEKYTQAVNDAVDILKNIHDLVKSNTAVGIDKKTNLDSLFIFVEKVRPYALFMGNTVEAKTEEQIKAALDNAMLPVGSSTIKKYTENWGNVSIQSYLGAYYNFSSSSTTIPSAWTDKFGVIAPIGISWTPGFLSWKRGGALSIFAPLLDIGAIVDYKLEKEDKTDSNGSTEPVIVKEYKIELGQIFCPGGYLVYGFPWDLPLSFGVGGQYGPGLSKINVDGTTVVGNPSWRWNMFLAVDIPFFNLMNHNKVRPIE</sequence>
<comment type="caution">
    <text evidence="1">The sequence shown here is derived from an EMBL/GenBank/DDBJ whole genome shotgun (WGS) entry which is preliminary data.</text>
</comment>
<dbReference type="AlphaFoldDB" id="A0A502F7J9"/>
<protein>
    <submittedName>
        <fullName evidence="1">Uncharacterized protein</fullName>
    </submittedName>
</protein>